<dbReference type="InterPro" id="IPR011992">
    <property type="entry name" value="EF-hand-dom_pair"/>
</dbReference>
<dbReference type="Gene3D" id="3.30.960.10">
    <property type="entry name" value="eRF1 domain 1"/>
    <property type="match status" value="1"/>
</dbReference>
<organism evidence="15 16">
    <name type="scientific">Phytophthora cactorum</name>
    <dbReference type="NCBI Taxonomy" id="29920"/>
    <lineage>
        <taxon>Eukaryota</taxon>
        <taxon>Sar</taxon>
        <taxon>Stramenopiles</taxon>
        <taxon>Oomycota</taxon>
        <taxon>Peronosporomycetes</taxon>
        <taxon>Peronosporales</taxon>
        <taxon>Peronosporaceae</taxon>
        <taxon>Phytophthora</taxon>
    </lineage>
</organism>
<sequence>MSADDTADDEVERIKVKKLIKSLQAARGNGTSMISLIIPPKQQIPLVAKMLSDEMGTASNIKSRVNRLSVLGAITSTQQRLKLYNKCPPNGLIIYCGTIITDEGKEKRVNIDFEPFRPINTSLYMCDNKFHTEALGELMQDQDRFGFIIMDGNGALYGTVSGSNREILHKFSVDLPKKHGRGGQSALRFARLRLEKRHNYVRKVAETATQMFITNDQPNISNLVLAGSADFKNELNGSDLFDKRLAAIVVKVVDVSYGGENGFNQAIELAAETLANVKFVQEKKLIVSYMEEIAQDSGKYCFGVGDTMKALDLGAVETLILWEDLPHHRYVLRNEATGAESFKILSPSEESVDSNFMDAETGAKLETVERTPLVEWFANNYKQFGTTLEFVTARSQEGSQFCQGFGGIGGILRWKVDFMEMDYDETKKRHAPWRGGKELAHNLTKDCISDISRPPAAIDFRAGRRQYSGCTGTSCKYPAKLHSKRRAVMGEEASETLVERMEGNVEEEKREQQAAACLQRMFRCRKARLRLRQMLASVFEKFYDADSGLYYYLDKRTGETTWEKPRALRGDDDIELTAVYDGKVEQASEAAESTGEESTQQVADLDKNDSKSGKEVEEKYLGYSSQDVALVQEQFAHYDTDSSGSINASELHKLFINLGEQLTLNNVRELIKAVDSDGNGEVDFDEFLHLLRKQQDKNQYSASLTLALLFGPKELTKLKQQFMILDLDGSGAIDEHELQQLVKKLGHRAEEFDLPAMLREVDVDGSGSIGFNEFLQIVASMTKSDGSGPKSAFAALLDMGIAQGLLNGLDEVVQASRQKVYEWLNSDLVAEQKRLQGKRERRRRQEEERQRQLAKDQELFAKHQAQLAAIERARHAQIEGLAIEVEFEGDGRNFPLAGQFARVHYVASFERNEEIFESTRARCGSALEFCVGAGHTIQGFDLALQRMSVGETARVTIAPALAYGVKGRPPRIPPNAALVFRIELISIKEKLQSSIEMAPITPVQRVRNR</sequence>
<dbReference type="GO" id="GO:0005783">
    <property type="term" value="C:endoplasmic reticulum"/>
    <property type="evidence" value="ECO:0007669"/>
    <property type="project" value="UniProtKB-ARBA"/>
</dbReference>
<keyword evidence="7" id="KW-0106">Calcium</keyword>
<feature type="domain" description="EF-hand" evidence="14">
    <location>
        <begin position="713"/>
        <end position="748"/>
    </location>
</feature>
<comment type="similarity">
    <text evidence="3">Belongs to the eukaryotic release factor 1 family.</text>
</comment>
<comment type="caution">
    <text evidence="15">The sequence shown here is derived from an EMBL/GenBank/DDBJ whole genome shotgun (WGS) entry which is preliminary data.</text>
</comment>
<proteinExistence type="inferred from homology"/>
<evidence type="ECO:0000256" key="4">
    <source>
        <dbReference type="ARBA" id="ARBA00011520"/>
    </source>
</evidence>
<dbReference type="FunFam" id="3.30.420.60:FF:000001">
    <property type="entry name" value="Eukaryotic peptide chain release factor subunit 1"/>
    <property type="match status" value="1"/>
</dbReference>
<dbReference type="InterPro" id="IPR001202">
    <property type="entry name" value="WW_dom"/>
</dbReference>
<evidence type="ECO:0000256" key="1">
    <source>
        <dbReference type="ARBA" id="ARBA00004496"/>
    </source>
</evidence>
<evidence type="ECO:0000256" key="10">
    <source>
        <dbReference type="SAM" id="Coils"/>
    </source>
</evidence>
<dbReference type="Pfam" id="PF13499">
    <property type="entry name" value="EF-hand_7"/>
    <property type="match status" value="2"/>
</dbReference>
<dbReference type="SUPFAM" id="SSF54534">
    <property type="entry name" value="FKBP-like"/>
    <property type="match status" value="1"/>
</dbReference>
<dbReference type="SUPFAM" id="SSF55315">
    <property type="entry name" value="L30e-like"/>
    <property type="match status" value="1"/>
</dbReference>
<evidence type="ECO:0000256" key="3">
    <source>
        <dbReference type="ARBA" id="ARBA00005326"/>
    </source>
</evidence>
<comment type="similarity">
    <text evidence="2">Belongs to the centrin family.</text>
</comment>
<dbReference type="EC" id="5.2.1.8" evidence="9"/>
<comment type="catalytic activity">
    <reaction evidence="9">
        <text>[protein]-peptidylproline (omega=180) = [protein]-peptidylproline (omega=0)</text>
        <dbReference type="Rhea" id="RHEA:16237"/>
        <dbReference type="Rhea" id="RHEA-COMP:10747"/>
        <dbReference type="Rhea" id="RHEA-COMP:10748"/>
        <dbReference type="ChEBI" id="CHEBI:83833"/>
        <dbReference type="ChEBI" id="CHEBI:83834"/>
        <dbReference type="EC" id="5.2.1.8"/>
    </reaction>
</comment>
<dbReference type="InterPro" id="IPR001179">
    <property type="entry name" value="PPIase_FKBP_dom"/>
</dbReference>
<keyword evidence="5" id="KW-0963">Cytoplasm</keyword>
<comment type="subcellular location">
    <subcellularLocation>
        <location evidence="1">Cytoplasm</location>
    </subcellularLocation>
</comment>
<dbReference type="AlphaFoldDB" id="A0A8T1CSY9"/>
<reference evidence="15" key="1">
    <citation type="submission" date="2018-10" db="EMBL/GenBank/DDBJ databases">
        <title>Effector identification in a new, highly contiguous assembly of the strawberry crown rot pathogen Phytophthora cactorum.</title>
        <authorList>
            <person name="Armitage A.D."/>
            <person name="Nellist C.F."/>
            <person name="Bates H."/>
            <person name="Vickerstaff R.J."/>
            <person name="Harrison R.J."/>
        </authorList>
    </citation>
    <scope>NUCLEOTIDE SEQUENCE</scope>
    <source>
        <strain evidence="15">4032</strain>
    </source>
</reference>
<dbReference type="InterPro" id="IPR029064">
    <property type="entry name" value="Ribosomal_eL30-like_sf"/>
</dbReference>
<dbReference type="InterPro" id="IPR042226">
    <property type="entry name" value="eFR1_2_sf"/>
</dbReference>
<dbReference type="GO" id="GO:0003747">
    <property type="term" value="F:translation release factor activity"/>
    <property type="evidence" value="ECO:0007669"/>
    <property type="project" value="InterPro"/>
</dbReference>
<dbReference type="Pfam" id="PF03464">
    <property type="entry name" value="eRF1_2"/>
    <property type="match status" value="1"/>
</dbReference>
<dbReference type="InterPro" id="IPR004403">
    <property type="entry name" value="Peptide_chain-rel_eRF1/aRF1"/>
</dbReference>
<evidence type="ECO:0000256" key="7">
    <source>
        <dbReference type="ARBA" id="ARBA00022837"/>
    </source>
</evidence>
<feature type="compositionally biased region" description="Low complexity" evidence="11">
    <location>
        <begin position="585"/>
        <end position="600"/>
    </location>
</feature>
<evidence type="ECO:0000259" key="12">
    <source>
        <dbReference type="PROSITE" id="PS50020"/>
    </source>
</evidence>
<dbReference type="SMART" id="SM01194">
    <property type="entry name" value="eRF1_1"/>
    <property type="match status" value="1"/>
</dbReference>
<dbReference type="FunFam" id="1.10.238.10:FF:000178">
    <property type="entry name" value="Calmodulin-2 A"/>
    <property type="match status" value="1"/>
</dbReference>
<dbReference type="InterPro" id="IPR036020">
    <property type="entry name" value="WW_dom_sf"/>
</dbReference>
<dbReference type="PROSITE" id="PS50020">
    <property type="entry name" value="WW_DOMAIN_2"/>
    <property type="match status" value="1"/>
</dbReference>
<feature type="domain" description="EF-hand" evidence="14">
    <location>
        <begin position="626"/>
        <end position="661"/>
    </location>
</feature>
<dbReference type="Pfam" id="PF00254">
    <property type="entry name" value="FKBP_C"/>
    <property type="match status" value="1"/>
</dbReference>
<evidence type="ECO:0000259" key="13">
    <source>
        <dbReference type="PROSITE" id="PS50059"/>
    </source>
</evidence>
<dbReference type="Gene3D" id="2.20.70.10">
    <property type="match status" value="1"/>
</dbReference>
<dbReference type="InterPro" id="IPR005142">
    <property type="entry name" value="eRF1_3"/>
</dbReference>
<dbReference type="SUPFAM" id="SSF47473">
    <property type="entry name" value="EF-hand"/>
    <property type="match status" value="1"/>
</dbReference>
<evidence type="ECO:0000256" key="8">
    <source>
        <dbReference type="ARBA" id="ARBA00022917"/>
    </source>
</evidence>
<dbReference type="SUPFAM" id="SSF55481">
    <property type="entry name" value="N-terminal domain of eukaryotic peptide chain release factor subunit 1, ERF1"/>
    <property type="match status" value="1"/>
</dbReference>
<feature type="domain" description="EF-hand" evidence="14">
    <location>
        <begin position="662"/>
        <end position="697"/>
    </location>
</feature>
<feature type="domain" description="WW" evidence="12">
    <location>
        <begin position="533"/>
        <end position="567"/>
    </location>
</feature>
<evidence type="ECO:0000313" key="15">
    <source>
        <dbReference type="EMBL" id="KAG2927588.1"/>
    </source>
</evidence>
<dbReference type="GO" id="GO:0003755">
    <property type="term" value="F:peptidyl-prolyl cis-trans isomerase activity"/>
    <property type="evidence" value="ECO:0007669"/>
    <property type="project" value="UniProtKB-KW"/>
</dbReference>
<evidence type="ECO:0000256" key="5">
    <source>
        <dbReference type="ARBA" id="ARBA00022490"/>
    </source>
</evidence>
<feature type="domain" description="PPIase FKBP-type" evidence="13">
    <location>
        <begin position="898"/>
        <end position="988"/>
    </location>
</feature>
<dbReference type="SUPFAM" id="SSF51045">
    <property type="entry name" value="WW domain"/>
    <property type="match status" value="1"/>
</dbReference>
<dbReference type="Pfam" id="PF00397">
    <property type="entry name" value="WW"/>
    <property type="match status" value="1"/>
</dbReference>
<dbReference type="FunFam" id="1.10.238.10:FF:000003">
    <property type="entry name" value="Calmodulin A"/>
    <property type="match status" value="1"/>
</dbReference>
<dbReference type="Gene3D" id="3.30.420.60">
    <property type="entry name" value="eRF1 domain 2"/>
    <property type="match status" value="1"/>
</dbReference>
<feature type="region of interest" description="Disordered" evidence="11">
    <location>
        <begin position="585"/>
        <end position="612"/>
    </location>
</feature>
<dbReference type="InterPro" id="IPR018247">
    <property type="entry name" value="EF_Hand_1_Ca_BS"/>
</dbReference>
<dbReference type="SMART" id="SM00456">
    <property type="entry name" value="WW"/>
    <property type="match status" value="1"/>
</dbReference>
<keyword evidence="9" id="KW-0413">Isomerase</keyword>
<dbReference type="Proteomes" id="UP000774804">
    <property type="component" value="Unassembled WGS sequence"/>
</dbReference>
<dbReference type="FunFam" id="3.30.1330.30:FF:000006">
    <property type="entry name" value="Peptide chain release factor subunit 1"/>
    <property type="match status" value="1"/>
</dbReference>
<gene>
    <name evidence="15" type="ORF">PC115_g7518</name>
</gene>
<dbReference type="NCBIfam" id="TIGR03676">
    <property type="entry name" value="aRF1_eRF1"/>
    <property type="match status" value="1"/>
</dbReference>
<comment type="subunit">
    <text evidence="4">Heterodimer of two subunits, one of which binds GTP.</text>
</comment>
<dbReference type="PROSITE" id="PS50222">
    <property type="entry name" value="EF_HAND_2"/>
    <property type="match status" value="4"/>
</dbReference>
<dbReference type="InterPro" id="IPR005141">
    <property type="entry name" value="eRF1_2"/>
</dbReference>
<evidence type="ECO:0000256" key="11">
    <source>
        <dbReference type="SAM" id="MobiDB-lite"/>
    </source>
</evidence>
<dbReference type="SMART" id="SM00054">
    <property type="entry name" value="EFh"/>
    <property type="match status" value="4"/>
</dbReference>
<dbReference type="PROSITE" id="PS00018">
    <property type="entry name" value="EF_HAND_1"/>
    <property type="match status" value="4"/>
</dbReference>
<dbReference type="Gene3D" id="1.10.238.10">
    <property type="entry name" value="EF-hand"/>
    <property type="match status" value="2"/>
</dbReference>
<dbReference type="Gene3D" id="3.10.50.40">
    <property type="match status" value="1"/>
</dbReference>
<feature type="domain" description="EF-hand" evidence="14">
    <location>
        <begin position="749"/>
        <end position="784"/>
    </location>
</feature>
<dbReference type="InterPro" id="IPR024049">
    <property type="entry name" value="eRF1_1_sf"/>
</dbReference>
<dbReference type="InterPro" id="IPR046357">
    <property type="entry name" value="PPIase_dom_sf"/>
</dbReference>
<dbReference type="VEuPathDB" id="FungiDB:PC110_g7339"/>
<dbReference type="CDD" id="cd00201">
    <property type="entry name" value="WW"/>
    <property type="match status" value="1"/>
</dbReference>
<evidence type="ECO:0000256" key="9">
    <source>
        <dbReference type="PROSITE-ProRule" id="PRU00277"/>
    </source>
</evidence>
<name>A0A8T1CSY9_9STRA</name>
<accession>A0A8T1CSY9</accession>
<dbReference type="Pfam" id="PF03465">
    <property type="entry name" value="eRF1_3"/>
    <property type="match status" value="1"/>
</dbReference>
<evidence type="ECO:0000256" key="2">
    <source>
        <dbReference type="ARBA" id="ARBA00005253"/>
    </source>
</evidence>
<dbReference type="Gene3D" id="3.30.1330.30">
    <property type="match status" value="1"/>
</dbReference>
<dbReference type="FunFam" id="3.30.960.10:FF:000001">
    <property type="entry name" value="Eukaryotic peptide chain release factor subunit 1"/>
    <property type="match status" value="1"/>
</dbReference>
<evidence type="ECO:0000313" key="16">
    <source>
        <dbReference type="Proteomes" id="UP000774804"/>
    </source>
</evidence>
<dbReference type="GO" id="GO:0005509">
    <property type="term" value="F:calcium ion binding"/>
    <property type="evidence" value="ECO:0007669"/>
    <property type="project" value="InterPro"/>
</dbReference>
<dbReference type="InterPro" id="IPR002048">
    <property type="entry name" value="EF_hand_dom"/>
</dbReference>
<keyword evidence="6" id="KW-0677">Repeat</keyword>
<evidence type="ECO:0000259" key="14">
    <source>
        <dbReference type="PROSITE" id="PS50222"/>
    </source>
</evidence>
<feature type="coiled-coil region" evidence="10">
    <location>
        <begin position="828"/>
        <end position="857"/>
    </location>
</feature>
<dbReference type="InterPro" id="IPR005140">
    <property type="entry name" value="eRF1_Pelota-like_N"/>
</dbReference>
<protein>
    <recommendedName>
        <fullName evidence="9">peptidylprolyl isomerase</fullName>
        <ecNumber evidence="9">5.2.1.8</ecNumber>
    </recommendedName>
</protein>
<dbReference type="PANTHER" id="PTHR10113">
    <property type="entry name" value="PEPTIDE CHAIN RELEASE FACTOR SUBUNIT 1"/>
    <property type="match status" value="1"/>
</dbReference>
<dbReference type="PROSITE" id="PS50059">
    <property type="entry name" value="FKBP_PPIASE"/>
    <property type="match status" value="1"/>
</dbReference>
<dbReference type="EMBL" id="RCMI01000182">
    <property type="protein sequence ID" value="KAG2927588.1"/>
    <property type="molecule type" value="Genomic_DNA"/>
</dbReference>
<dbReference type="SUPFAM" id="SSF53137">
    <property type="entry name" value="Translational machinery components"/>
    <property type="match status" value="1"/>
</dbReference>
<keyword evidence="9" id="KW-0697">Rotamase</keyword>
<keyword evidence="10" id="KW-0175">Coiled coil</keyword>
<evidence type="ECO:0000256" key="6">
    <source>
        <dbReference type="ARBA" id="ARBA00022737"/>
    </source>
</evidence>
<keyword evidence="8" id="KW-0648">Protein biosynthesis</keyword>
<dbReference type="Pfam" id="PF03463">
    <property type="entry name" value="eRF1_1"/>
    <property type="match status" value="1"/>
</dbReference>
<dbReference type="VEuPathDB" id="FungiDB:PC110_g7338"/>